<organism evidence="3">
    <name type="scientific">Enterocloster bolteae</name>
    <dbReference type="NCBI Taxonomy" id="208479"/>
    <lineage>
        <taxon>Bacteria</taxon>
        <taxon>Bacillati</taxon>
        <taxon>Bacillota</taxon>
        <taxon>Clostridia</taxon>
        <taxon>Lachnospirales</taxon>
        <taxon>Lachnospiraceae</taxon>
        <taxon>Enterocloster</taxon>
    </lineage>
</organism>
<dbReference type="Pfam" id="PF00403">
    <property type="entry name" value="HMA"/>
    <property type="match status" value="1"/>
</dbReference>
<protein>
    <submittedName>
        <fullName evidence="3">Copper chaperone CopZ</fullName>
    </submittedName>
</protein>
<dbReference type="InterPro" id="IPR017969">
    <property type="entry name" value="Heavy-metal-associated_CS"/>
</dbReference>
<accession>A0A6N2RLD3</accession>
<evidence type="ECO:0000256" key="1">
    <source>
        <dbReference type="ARBA" id="ARBA00022723"/>
    </source>
</evidence>
<dbReference type="CDD" id="cd00371">
    <property type="entry name" value="HMA"/>
    <property type="match status" value="1"/>
</dbReference>
<name>A0A6N2RLD3_9FIRM</name>
<dbReference type="InterPro" id="IPR036163">
    <property type="entry name" value="HMA_dom_sf"/>
</dbReference>
<dbReference type="InterPro" id="IPR000428">
    <property type="entry name" value="Cu-bd"/>
</dbReference>
<dbReference type="GO" id="GO:0005507">
    <property type="term" value="F:copper ion binding"/>
    <property type="evidence" value="ECO:0007669"/>
    <property type="project" value="InterPro"/>
</dbReference>
<dbReference type="PROSITE" id="PS01047">
    <property type="entry name" value="HMA_1"/>
    <property type="match status" value="1"/>
</dbReference>
<sequence>MKKILYVEGMVCNNCVSHVTEALLEIDGVAEADVVLEPKTATVTMEKEIADEVLKAAVMEAGYDVTVVQNA</sequence>
<dbReference type="PROSITE" id="PS50846">
    <property type="entry name" value="HMA_2"/>
    <property type="match status" value="1"/>
</dbReference>
<dbReference type="InterPro" id="IPR006121">
    <property type="entry name" value="HMA_dom"/>
</dbReference>
<dbReference type="Gene3D" id="3.30.70.100">
    <property type="match status" value="1"/>
</dbReference>
<proteinExistence type="predicted"/>
<dbReference type="EMBL" id="CACRTF010000001">
    <property type="protein sequence ID" value="VYS81867.1"/>
    <property type="molecule type" value="Genomic_DNA"/>
</dbReference>
<dbReference type="GO" id="GO:0006825">
    <property type="term" value="P:copper ion transport"/>
    <property type="evidence" value="ECO:0007669"/>
    <property type="project" value="InterPro"/>
</dbReference>
<feature type="domain" description="HMA" evidence="2">
    <location>
        <begin position="1"/>
        <end position="66"/>
    </location>
</feature>
<evidence type="ECO:0000313" key="3">
    <source>
        <dbReference type="EMBL" id="VYS81867.1"/>
    </source>
</evidence>
<dbReference type="AlphaFoldDB" id="A0A6N2RLD3"/>
<evidence type="ECO:0000259" key="2">
    <source>
        <dbReference type="PROSITE" id="PS50846"/>
    </source>
</evidence>
<gene>
    <name evidence="3" type="primary">copZ_1</name>
    <name evidence="3" type="ORF">CBLFYP116_00230</name>
</gene>
<reference evidence="3" key="1">
    <citation type="submission" date="2019-11" db="EMBL/GenBank/DDBJ databases">
        <authorList>
            <person name="Feng L."/>
        </authorList>
    </citation>
    <scope>NUCLEOTIDE SEQUENCE</scope>
    <source>
        <strain evidence="3">CbolteaeLFYP116</strain>
    </source>
</reference>
<dbReference type="SUPFAM" id="SSF55008">
    <property type="entry name" value="HMA, heavy metal-associated domain"/>
    <property type="match status" value="1"/>
</dbReference>
<keyword evidence="1" id="KW-0479">Metal-binding</keyword>
<dbReference type="PRINTS" id="PR00944">
    <property type="entry name" value="CUEXPORT"/>
</dbReference>